<keyword evidence="3" id="KW-1185">Reference proteome</keyword>
<sequence>LVENVDQGIKKSLREVVKLQSITGGQGMLKCSCKGGCTTNRCKRKQAKILCNSRCHNSTTCRNK</sequence>
<organism evidence="1 3">
    <name type="scientific">Rotaria socialis</name>
    <dbReference type="NCBI Taxonomy" id="392032"/>
    <lineage>
        <taxon>Eukaryota</taxon>
        <taxon>Metazoa</taxon>
        <taxon>Spiralia</taxon>
        <taxon>Gnathifera</taxon>
        <taxon>Rotifera</taxon>
        <taxon>Eurotatoria</taxon>
        <taxon>Bdelloidea</taxon>
        <taxon>Philodinida</taxon>
        <taxon>Philodinidae</taxon>
        <taxon>Rotaria</taxon>
    </lineage>
</organism>
<dbReference type="Proteomes" id="UP000663851">
    <property type="component" value="Unassembled WGS sequence"/>
</dbReference>
<evidence type="ECO:0000313" key="2">
    <source>
        <dbReference type="EMBL" id="CAF4504883.1"/>
    </source>
</evidence>
<comment type="caution">
    <text evidence="1">The sequence shown here is derived from an EMBL/GenBank/DDBJ whole genome shotgun (WGS) entry which is preliminary data.</text>
</comment>
<accession>A0A820S211</accession>
<evidence type="ECO:0000313" key="1">
    <source>
        <dbReference type="EMBL" id="CAF4451377.1"/>
    </source>
</evidence>
<evidence type="ECO:0000313" key="3">
    <source>
        <dbReference type="Proteomes" id="UP000663873"/>
    </source>
</evidence>
<gene>
    <name evidence="2" type="ORF">HFQ381_LOCUS28047</name>
    <name evidence="1" type="ORF">UJA718_LOCUS22816</name>
</gene>
<dbReference type="Proteomes" id="UP000663873">
    <property type="component" value="Unassembled WGS sequence"/>
</dbReference>
<dbReference type="EMBL" id="CAJOBP010004797">
    <property type="protein sequence ID" value="CAF4451377.1"/>
    <property type="molecule type" value="Genomic_DNA"/>
</dbReference>
<name>A0A820S211_9BILA</name>
<protein>
    <submittedName>
        <fullName evidence="1">Uncharacterized protein</fullName>
    </submittedName>
</protein>
<dbReference type="EMBL" id="CAJOBO010003845">
    <property type="protein sequence ID" value="CAF4504883.1"/>
    <property type="molecule type" value="Genomic_DNA"/>
</dbReference>
<feature type="non-terminal residue" evidence="1">
    <location>
        <position position="1"/>
    </location>
</feature>
<dbReference type="AlphaFoldDB" id="A0A820S211"/>
<reference evidence="1" key="1">
    <citation type="submission" date="2021-02" db="EMBL/GenBank/DDBJ databases">
        <authorList>
            <person name="Nowell W R."/>
        </authorList>
    </citation>
    <scope>NUCLEOTIDE SEQUENCE</scope>
</reference>
<proteinExistence type="predicted"/>